<evidence type="ECO:0000313" key="3">
    <source>
        <dbReference type="Proteomes" id="UP001642409"/>
    </source>
</evidence>
<evidence type="ECO:0000313" key="2">
    <source>
        <dbReference type="EMBL" id="CAL6034056.1"/>
    </source>
</evidence>
<dbReference type="SUPFAM" id="SSF52047">
    <property type="entry name" value="RNI-like"/>
    <property type="match status" value="1"/>
</dbReference>
<name>A0AA86VML4_9EUKA</name>
<dbReference type="AlphaFoldDB" id="A0AA86VML4"/>
<keyword evidence="3" id="KW-1185">Reference proteome</keyword>
<reference evidence="2 3" key="2">
    <citation type="submission" date="2024-07" db="EMBL/GenBank/DDBJ databases">
        <authorList>
            <person name="Akdeniz Z."/>
        </authorList>
    </citation>
    <scope>NUCLEOTIDE SEQUENCE [LARGE SCALE GENOMIC DNA]</scope>
</reference>
<dbReference type="InterPro" id="IPR032675">
    <property type="entry name" value="LRR_dom_sf"/>
</dbReference>
<dbReference type="EMBL" id="CAXDID020000127">
    <property type="protein sequence ID" value="CAL6034056.1"/>
    <property type="molecule type" value="Genomic_DNA"/>
</dbReference>
<gene>
    <name evidence="2" type="ORF">HINF_LOCUS35267</name>
    <name evidence="1" type="ORF">HINF_LOCUS58548</name>
</gene>
<protein>
    <submittedName>
        <fullName evidence="1">Uncharacterized protein</fullName>
    </submittedName>
</protein>
<dbReference type="EMBL" id="CATOUU010001084">
    <property type="protein sequence ID" value="CAI9970903.1"/>
    <property type="molecule type" value="Genomic_DNA"/>
</dbReference>
<comment type="caution">
    <text evidence="1">The sequence shown here is derived from an EMBL/GenBank/DDBJ whole genome shotgun (WGS) entry which is preliminary data.</text>
</comment>
<evidence type="ECO:0000313" key="1">
    <source>
        <dbReference type="EMBL" id="CAI9970903.1"/>
    </source>
</evidence>
<sequence>MKVSILGFGQSELNTEKTENVRDIIEYMLLSHGITSESLTLFSLVNIKSQEIYELDQTVLCSSDQEYQIIPRHFTNVDVNMPYNLMYCIFCYCYRMYSQNLWNYTEISIIRLAMMTQILFKQTNTKTKEPINHESGITYLKKHFEASGEEELYYQFTVKLHELFPERQKCMYRRVAEHIQRIDLMFLDEFKALTLQNQIVATVKLYLESSYHHFYYYPVYDRDIDWTSSVGLAQDGMCMVDSELQLGYLYLPYSSFKIESITEHTIVIKTTAKEARDMEQSTYVEEDDTDTRTVFRSLTRIDIPVYPKISEKHSMRPIMSYKIEQAKQTIMTASYADEPEVPLPENSDKLRHHLTVTFKNQNHTENFAKIVQMYQTQEKAPIPDSDLNRNLRIQSRTTTELFQSLYLNNTTRFCSVPSKKLMNQIDLINDLYYFRSKKLILNDFEFSNEEMHHITIRAIVASIVAVLNFKPKHNTIVIKDAERSIRFTSGSGTPYSPFVPQMPQMFNNIKIQKFSLNSNNFQQIEFVSELMPLLKNHQVKQDLIVLHITENVLKQKGAIMIADKLKAYKSLEQLNISNAKVGPTGISCVLYLLDFNKQYLRSLSIAQCKFKTKNQIRQLATYIVNCFKNNMDFVYLDISGCIRTLAHAEAFVIALENYKIPTICVKDTIPEVADSISRAAVKIEL</sequence>
<proteinExistence type="predicted"/>
<dbReference type="Proteomes" id="UP001642409">
    <property type="component" value="Unassembled WGS sequence"/>
</dbReference>
<organism evidence="1">
    <name type="scientific">Hexamita inflata</name>
    <dbReference type="NCBI Taxonomy" id="28002"/>
    <lineage>
        <taxon>Eukaryota</taxon>
        <taxon>Metamonada</taxon>
        <taxon>Diplomonadida</taxon>
        <taxon>Hexamitidae</taxon>
        <taxon>Hexamitinae</taxon>
        <taxon>Hexamita</taxon>
    </lineage>
</organism>
<dbReference type="Gene3D" id="3.80.10.10">
    <property type="entry name" value="Ribonuclease Inhibitor"/>
    <property type="match status" value="1"/>
</dbReference>
<accession>A0AA86VML4</accession>
<reference evidence="1" key="1">
    <citation type="submission" date="2023-06" db="EMBL/GenBank/DDBJ databases">
        <authorList>
            <person name="Kurt Z."/>
        </authorList>
    </citation>
    <scope>NUCLEOTIDE SEQUENCE</scope>
</reference>